<sequence>MPRWLSHIPFSTVVLATLMMPSVQAQEPTPGVPSQPGYVYVGSSMYPSPQPNIPIWTGATFVPTPALAPHEMLYPHTYRALFPPYYHRVKGHYYWTPFGIKSHEKWELQGTMVQVKYRSHYPHLFHPPKVSTNGGPWE</sequence>
<proteinExistence type="predicted"/>
<feature type="signal peptide" evidence="1">
    <location>
        <begin position="1"/>
        <end position="25"/>
    </location>
</feature>
<organism evidence="2">
    <name type="scientific">Schlesneria paludicola</name>
    <dbReference type="NCBI Taxonomy" id="360056"/>
    <lineage>
        <taxon>Bacteria</taxon>
        <taxon>Pseudomonadati</taxon>
        <taxon>Planctomycetota</taxon>
        <taxon>Planctomycetia</taxon>
        <taxon>Planctomycetales</taxon>
        <taxon>Planctomycetaceae</taxon>
        <taxon>Schlesneria</taxon>
    </lineage>
</organism>
<evidence type="ECO:0000256" key="1">
    <source>
        <dbReference type="SAM" id="SignalP"/>
    </source>
</evidence>
<gene>
    <name evidence="2" type="ORF">ENQ76_02790</name>
</gene>
<dbReference type="AlphaFoldDB" id="A0A7C2JZB8"/>
<evidence type="ECO:0000313" key="2">
    <source>
        <dbReference type="EMBL" id="HEN14381.1"/>
    </source>
</evidence>
<feature type="chain" id="PRO_5028263666" evidence="1">
    <location>
        <begin position="26"/>
        <end position="138"/>
    </location>
</feature>
<comment type="caution">
    <text evidence="2">The sequence shown here is derived from an EMBL/GenBank/DDBJ whole genome shotgun (WGS) entry which is preliminary data.</text>
</comment>
<protein>
    <submittedName>
        <fullName evidence="2">Uncharacterized protein</fullName>
    </submittedName>
</protein>
<keyword evidence="1" id="KW-0732">Signal</keyword>
<reference evidence="2" key="1">
    <citation type="journal article" date="2020" name="mSystems">
        <title>Genome- and Community-Level Interaction Insights into Carbon Utilization and Element Cycling Functions of Hydrothermarchaeota in Hydrothermal Sediment.</title>
        <authorList>
            <person name="Zhou Z."/>
            <person name="Liu Y."/>
            <person name="Xu W."/>
            <person name="Pan J."/>
            <person name="Luo Z.H."/>
            <person name="Li M."/>
        </authorList>
    </citation>
    <scope>NUCLEOTIDE SEQUENCE [LARGE SCALE GENOMIC DNA]</scope>
    <source>
        <strain evidence="2">SpSt-339</strain>
    </source>
</reference>
<dbReference type="EMBL" id="DSOK01000089">
    <property type="protein sequence ID" value="HEN14381.1"/>
    <property type="molecule type" value="Genomic_DNA"/>
</dbReference>
<accession>A0A7C2JZB8</accession>
<name>A0A7C2JZB8_9PLAN</name>